<feature type="transmembrane region" description="Helical" evidence="1">
    <location>
        <begin position="199"/>
        <end position="218"/>
    </location>
</feature>
<dbReference type="PANTHER" id="PTHR46891:SF9">
    <property type="entry name" value="SERPENTINE RECEPTOR, CLASS H-RELATED"/>
    <property type="match status" value="1"/>
</dbReference>
<evidence type="ECO:0000256" key="1">
    <source>
        <dbReference type="SAM" id="Phobius"/>
    </source>
</evidence>
<feature type="transmembrane region" description="Helical" evidence="1">
    <location>
        <begin position="239"/>
        <end position="265"/>
    </location>
</feature>
<dbReference type="PaxDb" id="6239-K05D4.6a"/>
<reference evidence="2 3" key="1">
    <citation type="journal article" date="1998" name="Science">
        <title>Genome sequence of the nematode C. elegans: a platform for investigating biology.</title>
        <authorList>
            <consortium name="The C. elegans sequencing consortium"/>
            <person name="Sulson J.E."/>
            <person name="Waterston R."/>
        </authorList>
    </citation>
    <scope>NUCLEOTIDE SEQUENCE [LARGE SCALE GENOMIC DNA]</scope>
    <source>
        <strain evidence="2 3">Bristol N2</strain>
    </source>
</reference>
<dbReference type="PANTHER" id="PTHR46891">
    <property type="entry name" value="SERPENTINE RECEPTOR, CLASS H-RELATED"/>
    <property type="match status" value="1"/>
</dbReference>
<dbReference type="Proteomes" id="UP000001940">
    <property type="component" value="Chromosome V"/>
</dbReference>
<dbReference type="CTD" id="187026"/>
<dbReference type="WormBase" id="K05D4.6a">
    <property type="protein sequence ID" value="CE16231"/>
    <property type="gene ID" value="WBGene00005482"/>
    <property type="gene designation" value="srh-277"/>
</dbReference>
<keyword evidence="3" id="KW-1185">Reference proteome</keyword>
<feature type="transmembrane region" description="Helical" evidence="1">
    <location>
        <begin position="58"/>
        <end position="82"/>
    </location>
</feature>
<keyword evidence="1" id="KW-0812">Transmembrane</keyword>
<keyword evidence="1" id="KW-0472">Membrane</keyword>
<dbReference type="Pfam" id="PF10318">
    <property type="entry name" value="7TM_GPCR_Srh"/>
    <property type="match status" value="1"/>
</dbReference>
<dbReference type="OMA" id="TMKHVKW"/>
<feature type="transmembrane region" description="Helical" evidence="1">
    <location>
        <begin position="94"/>
        <end position="114"/>
    </location>
</feature>
<protein>
    <submittedName>
        <fullName evidence="2">Serpentine Receptor, class H</fullName>
    </submittedName>
</protein>
<dbReference type="InterPro" id="IPR019422">
    <property type="entry name" value="7TM_GPCR_serpentine_rcpt_Srh"/>
</dbReference>
<proteinExistence type="predicted"/>
<feature type="transmembrane region" description="Helical" evidence="1">
    <location>
        <begin position="12"/>
        <end position="37"/>
    </location>
</feature>
<feature type="transmembrane region" description="Helical" evidence="1">
    <location>
        <begin position="277"/>
        <end position="297"/>
    </location>
</feature>
<dbReference type="FunCoup" id="O45660">
    <property type="interactions" value="811"/>
</dbReference>
<dbReference type="GeneID" id="187026"/>
<evidence type="ECO:0000313" key="2">
    <source>
        <dbReference type="EMBL" id="CAB07251.1"/>
    </source>
</evidence>
<organism evidence="2 3">
    <name type="scientific">Caenorhabditis elegans</name>
    <dbReference type="NCBI Taxonomy" id="6239"/>
    <lineage>
        <taxon>Eukaryota</taxon>
        <taxon>Metazoa</taxon>
        <taxon>Ecdysozoa</taxon>
        <taxon>Nematoda</taxon>
        <taxon>Chromadorea</taxon>
        <taxon>Rhabditida</taxon>
        <taxon>Rhabditina</taxon>
        <taxon>Rhabditomorpha</taxon>
        <taxon>Rhabditoidea</taxon>
        <taxon>Rhabditidae</taxon>
        <taxon>Peloderinae</taxon>
        <taxon>Caenorhabditis</taxon>
    </lineage>
</organism>
<dbReference type="PIR" id="T23350">
    <property type="entry name" value="T23350"/>
</dbReference>
<dbReference type="AGR" id="WB:WBGene00005482"/>
<evidence type="ECO:0000313" key="3">
    <source>
        <dbReference type="Proteomes" id="UP000001940"/>
    </source>
</evidence>
<dbReference type="ExpressionAtlas" id="O45660">
    <property type="expression patterns" value="baseline"/>
</dbReference>
<evidence type="ECO:0000313" key="4">
    <source>
        <dbReference type="WormBase" id="K05D4.6a"/>
    </source>
</evidence>
<dbReference type="DIP" id="DIP-26101N"/>
<sequence>MVDFSFLNEPYYFSMCLYVVGALSFPLHLFAAYCILFQSPATMKHVKWVMFNLHFWNSYLDLTISTFSQPFIIPPVFGGFFLGFFSKIGVNISLQVYIMVTLLMMVAVATTAIFENRFYIMFADHTWWSWGRVFFYLINYSLALLYFVPTVIQIPDQTVARLAIFELYPQVRHFDTPEHEIFVVAYDMEVREYIGYRQLISLGVIIIQGLAFLIILHCNISMSTRNMTISKTTLKMQRMFLNAVYMQIAIPAIIMIVPQIILNVLGYLYMNSPEMNSLAYMFMSIHGASASVIMLYFHAPYQEFCAKLFCRRFHSKPKIEVNFLNSSGTEGITPL</sequence>
<name>O45660_CAEEL</name>
<dbReference type="KEGG" id="cel:CELE_K05D4.6"/>
<accession>O45660</accession>
<keyword evidence="1" id="KW-1133">Transmembrane helix</keyword>
<dbReference type="InParanoid" id="O45660"/>
<dbReference type="PhylomeDB" id="O45660"/>
<dbReference type="UCSC" id="K05D4.6">
    <property type="organism name" value="c. elegans"/>
</dbReference>
<dbReference type="eggNOG" id="ENOG502TFWQ">
    <property type="taxonomic scope" value="Eukaryota"/>
</dbReference>
<dbReference type="OrthoDB" id="5822473at2759"/>
<gene>
    <name evidence="2 4" type="primary">srh-277</name>
    <name evidence="2" type="ORF">CELE_K05D4.6</name>
    <name evidence="4" type="ORF">K05D4.6</name>
</gene>
<dbReference type="HOGENOM" id="CLU_042960_1_1_1"/>
<dbReference type="RefSeq" id="NP_001256699.1">
    <property type="nucleotide sequence ID" value="NM_001269770.1"/>
</dbReference>
<dbReference type="EMBL" id="BX284605">
    <property type="protein sequence ID" value="CAB07251.1"/>
    <property type="molecule type" value="Genomic_DNA"/>
</dbReference>
<keyword evidence="2" id="KW-0675">Receptor</keyword>
<feature type="transmembrane region" description="Helical" evidence="1">
    <location>
        <begin position="134"/>
        <end position="152"/>
    </location>
</feature>
<dbReference type="AlphaFoldDB" id="O45660"/>